<reference evidence="2 3" key="1">
    <citation type="submission" date="2019-06" db="EMBL/GenBank/DDBJ databases">
        <title>Sequencing the genomes of 1000 actinobacteria strains.</title>
        <authorList>
            <person name="Klenk H.-P."/>
        </authorList>
    </citation>
    <scope>NUCLEOTIDE SEQUENCE [LARGE SCALE GENOMIC DNA]</scope>
    <source>
        <strain evidence="2 3">DSM 43186</strain>
    </source>
</reference>
<dbReference type="InterPro" id="IPR008136">
    <property type="entry name" value="CinA_C"/>
</dbReference>
<evidence type="ECO:0000313" key="3">
    <source>
        <dbReference type="Proteomes" id="UP000319213"/>
    </source>
</evidence>
<dbReference type="EMBL" id="VFPQ01000001">
    <property type="protein sequence ID" value="TQM76414.1"/>
    <property type="molecule type" value="Genomic_DNA"/>
</dbReference>
<organism evidence="2 3">
    <name type="scientific">Thermopolyspora flexuosa</name>
    <dbReference type="NCBI Taxonomy" id="103836"/>
    <lineage>
        <taxon>Bacteria</taxon>
        <taxon>Bacillati</taxon>
        <taxon>Actinomycetota</taxon>
        <taxon>Actinomycetes</taxon>
        <taxon>Streptosporangiales</taxon>
        <taxon>Streptosporangiaceae</taxon>
        <taxon>Thermopolyspora</taxon>
    </lineage>
</organism>
<dbReference type="NCBIfam" id="TIGR00199">
    <property type="entry name" value="PncC_domain"/>
    <property type="match status" value="1"/>
</dbReference>
<dbReference type="InterPro" id="IPR036653">
    <property type="entry name" value="CinA-like_C"/>
</dbReference>
<dbReference type="Proteomes" id="UP000319213">
    <property type="component" value="Unassembled WGS sequence"/>
</dbReference>
<evidence type="ECO:0000259" key="1">
    <source>
        <dbReference type="Pfam" id="PF02464"/>
    </source>
</evidence>
<gene>
    <name evidence="2" type="ORF">FHX40_3148</name>
</gene>
<accession>A0A543J0R3</accession>
<comment type="caution">
    <text evidence="2">The sequence shown here is derived from an EMBL/GenBank/DDBJ whole genome shotgun (WGS) entry which is preliminary data.</text>
</comment>
<evidence type="ECO:0000313" key="2">
    <source>
        <dbReference type="EMBL" id="TQM76414.1"/>
    </source>
</evidence>
<sequence length="183" mass="18947">MIRSVGGMPVAMEMFVDKGLRDASARALKLLVQAGRTVAVAESITAGMIGAALTVPAGSSAAFRGGVIAYATELKHRLLAVPADLLEREGAVHPGVAAAMASGVRRLTGADYGLAVTGVAGPDPQDGKPVGTVHIAVSGPGDRLWHRDPVLSGERAEIRLQVVRESVDLLCDVLESRSENEFG</sequence>
<dbReference type="SUPFAM" id="SSF142433">
    <property type="entry name" value="CinA-like"/>
    <property type="match status" value="1"/>
</dbReference>
<proteinExistence type="predicted"/>
<dbReference type="Pfam" id="PF02464">
    <property type="entry name" value="CinA"/>
    <property type="match status" value="1"/>
</dbReference>
<name>A0A543J0R3_9ACTN</name>
<protein>
    <submittedName>
        <fullName evidence="2">Competence/damage-inducible protein cinA</fullName>
    </submittedName>
</protein>
<keyword evidence="3" id="KW-1185">Reference proteome</keyword>
<feature type="domain" description="CinA C-terminal" evidence="1">
    <location>
        <begin position="24"/>
        <end position="173"/>
    </location>
</feature>
<dbReference type="AlphaFoldDB" id="A0A543J0R3"/>
<dbReference type="Gene3D" id="3.90.950.20">
    <property type="entry name" value="CinA-like"/>
    <property type="match status" value="1"/>
</dbReference>